<feature type="region of interest" description="Disordered" evidence="1">
    <location>
        <begin position="187"/>
        <end position="465"/>
    </location>
</feature>
<dbReference type="EMBL" id="KN848063">
    <property type="protein sequence ID" value="KIY02584.1"/>
    <property type="molecule type" value="Genomic_DNA"/>
</dbReference>
<protein>
    <submittedName>
        <fullName evidence="2">Uncharacterized protein</fullName>
    </submittedName>
</protein>
<gene>
    <name evidence="2" type="ORF">Z520_01049</name>
</gene>
<keyword evidence="3" id="KW-1185">Reference proteome</keyword>
<feature type="compositionally biased region" description="Low complexity" evidence="1">
    <location>
        <begin position="688"/>
        <end position="699"/>
    </location>
</feature>
<feature type="compositionally biased region" description="Polar residues" evidence="1">
    <location>
        <begin position="148"/>
        <end position="159"/>
    </location>
</feature>
<feature type="compositionally biased region" description="Basic and acidic residues" evidence="1">
    <location>
        <begin position="187"/>
        <end position="207"/>
    </location>
</feature>
<feature type="compositionally biased region" description="Low complexity" evidence="1">
    <location>
        <begin position="436"/>
        <end position="451"/>
    </location>
</feature>
<accession>A0A0D2L0M4</accession>
<dbReference type="OrthoDB" id="4161328at2759"/>
<feature type="compositionally biased region" description="Polar residues" evidence="1">
    <location>
        <begin position="219"/>
        <end position="235"/>
    </location>
</feature>
<dbReference type="RefSeq" id="XP_016636706.1">
    <property type="nucleotide sequence ID" value="XM_016771567.1"/>
</dbReference>
<dbReference type="VEuPathDB" id="FungiDB:Z520_01049"/>
<dbReference type="GeneID" id="27706795"/>
<feature type="region of interest" description="Disordered" evidence="1">
    <location>
        <begin position="593"/>
        <end position="630"/>
    </location>
</feature>
<feature type="region of interest" description="Disordered" evidence="1">
    <location>
        <begin position="139"/>
        <end position="162"/>
    </location>
</feature>
<feature type="compositionally biased region" description="Low complexity" evidence="1">
    <location>
        <begin position="326"/>
        <end position="342"/>
    </location>
</feature>
<evidence type="ECO:0000313" key="2">
    <source>
        <dbReference type="EMBL" id="KIY02584.1"/>
    </source>
</evidence>
<name>A0A0D2L0M4_9EURO</name>
<evidence type="ECO:0000256" key="1">
    <source>
        <dbReference type="SAM" id="MobiDB-lite"/>
    </source>
</evidence>
<dbReference type="Proteomes" id="UP000053411">
    <property type="component" value="Unassembled WGS sequence"/>
</dbReference>
<feature type="compositionally biased region" description="Polar residues" evidence="1">
    <location>
        <begin position="262"/>
        <end position="320"/>
    </location>
</feature>
<feature type="compositionally biased region" description="Low complexity" evidence="1">
    <location>
        <begin position="394"/>
        <end position="410"/>
    </location>
</feature>
<reference evidence="2 3" key="1">
    <citation type="submission" date="2015-01" db="EMBL/GenBank/DDBJ databases">
        <title>The Genome Sequence of Fonsecaea multimorphosa CBS 102226.</title>
        <authorList>
            <consortium name="The Broad Institute Genomics Platform"/>
            <person name="Cuomo C."/>
            <person name="de Hoog S."/>
            <person name="Gorbushina A."/>
            <person name="Stielow B."/>
            <person name="Teixiera M."/>
            <person name="Abouelleil A."/>
            <person name="Chapman S.B."/>
            <person name="Priest M."/>
            <person name="Young S.K."/>
            <person name="Wortman J."/>
            <person name="Nusbaum C."/>
            <person name="Birren B."/>
        </authorList>
    </citation>
    <scope>NUCLEOTIDE SEQUENCE [LARGE SCALE GENOMIC DNA]</scope>
    <source>
        <strain evidence="2 3">CBS 102226</strain>
    </source>
</reference>
<proteinExistence type="predicted"/>
<dbReference type="STRING" id="1442371.A0A0D2L0M4"/>
<organism evidence="2 3">
    <name type="scientific">Fonsecaea multimorphosa CBS 102226</name>
    <dbReference type="NCBI Taxonomy" id="1442371"/>
    <lineage>
        <taxon>Eukaryota</taxon>
        <taxon>Fungi</taxon>
        <taxon>Dikarya</taxon>
        <taxon>Ascomycota</taxon>
        <taxon>Pezizomycotina</taxon>
        <taxon>Eurotiomycetes</taxon>
        <taxon>Chaetothyriomycetidae</taxon>
        <taxon>Chaetothyriales</taxon>
        <taxon>Herpotrichiellaceae</taxon>
        <taxon>Fonsecaea</taxon>
    </lineage>
</organism>
<feature type="compositionally biased region" description="Polar residues" evidence="1">
    <location>
        <begin position="348"/>
        <end position="367"/>
    </location>
</feature>
<sequence>MCKVIKYRYTKCFRPEDAGDDYDEYDPKNLCDGGGLEHMKFPCTIEVCDKYEDGIPPYYHEWPGWENEATKCKPTVELCYLPTYCAAHRQATIHYKNLPNPADDNIHTEPEQLPEDFTWHVPRVQWKDPGFRMVDWNPEPRKVPLDQPNVSPKTQTTFNPEHGGVINAYYDAEHWISADGRPIDLLENHYDDPDINDRPVFPREKRPAMPPPEALPPQDDQNSRLQSTQSGLQHTDSQELSPTEPPEPSPTESQEASHPDSQEPSSTDSQGSSHTDSQASSPTNSQASSHTDSQASSPTNSQGSSHTDSQGSSPTNSQGSWHADSQEPSPTNSQQPSTSDSQEPPQPNGSQAQFQYNLSQIAQQALDSMQPAAQLPRSVFGTWRETSKSRRSADSSSSDSSASSSSSSSLSKKRKRGDEQEAVLPISTSPAQLAFPTRTQTPVQPEEPQSSSRERSPSSKDTFPFARSSRLRKLLLEKLSRLNTDIPREALLDVPHDDQHGNLLQQDDDPAWGWVAEVMKQYAEEQEKEWEDELERLGPAEKQKAYADKIEQVWEALITSYESGELRFSPFEYQDSPHPPPPKRRKLNARRAAAPATRTHQMRLRSSGASTATRTHHMNLRPRAPPAPVQPTTAAARAARGRGRAARAGTRGRGIVWRNGAAQSANVVVLVDNSKPRGGSRVQKKKAAASAQRAPAAAQRRSRGRAALRNAATSTATATGPGPMTRSRRAAQGAQLFAGLD</sequence>
<dbReference type="AlphaFoldDB" id="A0A0D2L0M4"/>
<evidence type="ECO:0000313" key="3">
    <source>
        <dbReference type="Proteomes" id="UP000053411"/>
    </source>
</evidence>
<feature type="compositionally biased region" description="Low complexity" evidence="1">
    <location>
        <begin position="707"/>
        <end position="719"/>
    </location>
</feature>
<feature type="region of interest" description="Disordered" evidence="1">
    <location>
        <begin position="674"/>
        <end position="741"/>
    </location>
</feature>